<feature type="domain" description="Mop" evidence="8">
    <location>
        <begin position="280"/>
        <end position="348"/>
    </location>
</feature>
<name>A0ABV3SXJ6_9ACTN</name>
<evidence type="ECO:0000313" key="9">
    <source>
        <dbReference type="EMBL" id="MEX0427651.1"/>
    </source>
</evidence>
<evidence type="ECO:0000256" key="2">
    <source>
        <dbReference type="ARBA" id="ARBA00022505"/>
    </source>
</evidence>
<accession>A0ABV3SXJ6</accession>
<keyword evidence="2 5" id="KW-0500">Molybdenum</keyword>
<organism evidence="9 10">
    <name type="scientific">Nocardioides eburneus</name>
    <dbReference type="NCBI Taxonomy" id="3231482"/>
    <lineage>
        <taxon>Bacteria</taxon>
        <taxon>Bacillati</taxon>
        <taxon>Actinomycetota</taxon>
        <taxon>Actinomycetes</taxon>
        <taxon>Propionibacteriales</taxon>
        <taxon>Nocardioidaceae</taxon>
        <taxon>Nocardioides</taxon>
    </lineage>
</organism>
<dbReference type="InterPro" id="IPR017871">
    <property type="entry name" value="ABC_transporter-like_CS"/>
</dbReference>
<keyword evidence="3" id="KW-0547">Nucleotide-binding</keyword>
<evidence type="ECO:0000256" key="1">
    <source>
        <dbReference type="ARBA" id="ARBA00022448"/>
    </source>
</evidence>
<dbReference type="SMART" id="SM00382">
    <property type="entry name" value="AAA"/>
    <property type="match status" value="1"/>
</dbReference>
<reference evidence="9 10" key="1">
    <citation type="submission" date="2024-07" db="EMBL/GenBank/DDBJ databases">
        <authorList>
            <person name="Lee S."/>
            <person name="Kang M."/>
        </authorList>
    </citation>
    <scope>NUCLEOTIDE SEQUENCE [LARGE SCALE GENOMIC DNA]</scope>
    <source>
        <strain evidence="9 10">DS6</strain>
    </source>
</reference>
<dbReference type="InterPro" id="IPR003593">
    <property type="entry name" value="AAA+_ATPase"/>
</dbReference>
<dbReference type="InterPro" id="IPR027417">
    <property type="entry name" value="P-loop_NTPase"/>
</dbReference>
<dbReference type="SUPFAM" id="SSF52540">
    <property type="entry name" value="P-loop containing nucleoside triphosphate hydrolases"/>
    <property type="match status" value="1"/>
</dbReference>
<dbReference type="RefSeq" id="WP_367993239.1">
    <property type="nucleotide sequence ID" value="NZ_JBFPJR010000011.1"/>
</dbReference>
<dbReference type="InterPro" id="IPR008995">
    <property type="entry name" value="Mo/tungstate-bd_C_term_dom"/>
</dbReference>
<evidence type="ECO:0000313" key="10">
    <source>
        <dbReference type="Proteomes" id="UP001556631"/>
    </source>
</evidence>
<feature type="domain" description="ABC transporter" evidence="7">
    <location>
        <begin position="4"/>
        <end position="227"/>
    </location>
</feature>
<dbReference type="PROSITE" id="PS51866">
    <property type="entry name" value="MOP"/>
    <property type="match status" value="1"/>
</dbReference>
<evidence type="ECO:0000256" key="4">
    <source>
        <dbReference type="ARBA" id="ARBA00022840"/>
    </source>
</evidence>
<dbReference type="PROSITE" id="PS00211">
    <property type="entry name" value="ABC_TRANSPORTER_1"/>
    <property type="match status" value="1"/>
</dbReference>
<keyword evidence="1" id="KW-0813">Transport</keyword>
<evidence type="ECO:0000256" key="5">
    <source>
        <dbReference type="PROSITE-ProRule" id="PRU01213"/>
    </source>
</evidence>
<dbReference type="GO" id="GO:0005524">
    <property type="term" value="F:ATP binding"/>
    <property type="evidence" value="ECO:0007669"/>
    <property type="project" value="UniProtKB-KW"/>
</dbReference>
<dbReference type="PANTHER" id="PTHR42781">
    <property type="entry name" value="SPERMIDINE/PUTRESCINE IMPORT ATP-BINDING PROTEIN POTA"/>
    <property type="match status" value="1"/>
</dbReference>
<comment type="caution">
    <text evidence="9">The sequence shown here is derived from an EMBL/GenBank/DDBJ whole genome shotgun (WGS) entry which is preliminary data.</text>
</comment>
<dbReference type="SUPFAM" id="SSF50331">
    <property type="entry name" value="MOP-like"/>
    <property type="match status" value="1"/>
</dbReference>
<feature type="region of interest" description="Disordered" evidence="6">
    <location>
        <begin position="348"/>
        <end position="376"/>
    </location>
</feature>
<evidence type="ECO:0000259" key="8">
    <source>
        <dbReference type="PROSITE" id="PS51866"/>
    </source>
</evidence>
<dbReference type="InterPro" id="IPR003439">
    <property type="entry name" value="ABC_transporter-like_ATP-bd"/>
</dbReference>
<evidence type="ECO:0000259" key="7">
    <source>
        <dbReference type="PROSITE" id="PS50893"/>
    </source>
</evidence>
<keyword evidence="4 9" id="KW-0067">ATP-binding</keyword>
<keyword evidence="10" id="KW-1185">Reference proteome</keyword>
<dbReference type="InterPro" id="IPR004606">
    <property type="entry name" value="Mop_domain"/>
</dbReference>
<dbReference type="PANTHER" id="PTHR42781:SF4">
    <property type="entry name" value="SPERMIDINE_PUTRESCINE IMPORT ATP-BINDING PROTEIN POTA"/>
    <property type="match status" value="1"/>
</dbReference>
<sequence length="376" mass="38505">MTGLHVRALVRNRDVDLELDVAAGETVAVLGPNGAGKSTLLSVLAGLLRPDEGTVVLGGRPLDGTPPHARGIALLAQDPLLFPHLTALDNVAFAPRARGVRRGPARSAAHRHLDAVGVGHLAARKPAQLSGGQAQRVAVARALAAEPDLLLLDEPMAALDVDVAPALRQLLRSVLADRTALIVTHDVLDALLLADRVVVLEGGRIVEQGPTQQVLATPRSAFAARLAGLDLVPGTWNGEVLVAPSGLTVAGLAEADLSPGDAVAALFRPSSVGVFASPPGGSPRNHVEVTVGDLEPLGDRVRVRAVEQAAAGVRLAADVTPAAVAELGLAPGVRVTFAVKATEVAIYPTGQPSDAGSRDSGTFKRPAPANSPVSDR</sequence>
<dbReference type="Gene3D" id="2.40.50.100">
    <property type="match status" value="1"/>
</dbReference>
<dbReference type="InterPro" id="IPR050093">
    <property type="entry name" value="ABC_SmlMolc_Importer"/>
</dbReference>
<evidence type="ECO:0000256" key="3">
    <source>
        <dbReference type="ARBA" id="ARBA00022741"/>
    </source>
</evidence>
<evidence type="ECO:0000256" key="6">
    <source>
        <dbReference type="SAM" id="MobiDB-lite"/>
    </source>
</evidence>
<dbReference type="Pfam" id="PF00005">
    <property type="entry name" value="ABC_tran"/>
    <property type="match status" value="1"/>
</dbReference>
<dbReference type="PROSITE" id="PS50893">
    <property type="entry name" value="ABC_TRANSPORTER_2"/>
    <property type="match status" value="1"/>
</dbReference>
<dbReference type="Gene3D" id="3.40.50.300">
    <property type="entry name" value="P-loop containing nucleotide triphosphate hydrolases"/>
    <property type="match status" value="1"/>
</dbReference>
<dbReference type="Proteomes" id="UP001556631">
    <property type="component" value="Unassembled WGS sequence"/>
</dbReference>
<protein>
    <submittedName>
        <fullName evidence="9">Sulfate/molybdate ABC transporter ATP-binding protein</fullName>
    </submittedName>
</protein>
<proteinExistence type="predicted"/>
<dbReference type="InterPro" id="IPR005116">
    <property type="entry name" value="Transp-assoc_OB_typ1"/>
</dbReference>
<gene>
    <name evidence="9" type="ORF">AB3X52_08475</name>
</gene>
<dbReference type="EMBL" id="JBFPJR010000011">
    <property type="protein sequence ID" value="MEX0427651.1"/>
    <property type="molecule type" value="Genomic_DNA"/>
</dbReference>
<dbReference type="Pfam" id="PF03459">
    <property type="entry name" value="TOBE"/>
    <property type="match status" value="1"/>
</dbReference>